<dbReference type="Gene3D" id="3.40.50.300">
    <property type="entry name" value="P-loop containing nucleotide triphosphate hydrolases"/>
    <property type="match status" value="1"/>
</dbReference>
<evidence type="ECO:0000259" key="6">
    <source>
        <dbReference type="SMART" id="SM00382"/>
    </source>
</evidence>
<sequence length="498" mass="54869">MLLSERLAENVRACFTGIWIQSHEHDEALLEMSRLCHSEDWRLFSWDIDRGLQGTELAEGRDTSLLDPLAAIHCLSSQADPDHPTLLVLKNFHCFINSPEIIQALTQQINLGKQARTFIVILSSLVQIPTELEKLFVCLEHELPGRDQLLEIARSIATETGELPEGPELQCVLDAASGLTRYEAEGAFSFSLVRHGRIEASVVLELKSQTLLKSGLLSLHQGSESFAGLGGLESLKAFCLRALRPRSQDAPVIRPRGVLLLGVPGTGKSAFAKALGKETGRPTLTLDVGALMASLLGQTEERTRRALRIVDAMQPAVLFIDEVEKGLSGSASSGQSDSGVSTRMLGTLLGWLNDHTSDVFVVCTANDISKLPPEFVRAERFDALFFLDLPGDDQKQAIWRLYRELFGLTSDQRLPDDRHWTGSEIRACCRLAALLEVPLIKAAENVVPVAVTAAESVARLRRWASRRCLSAEQPGVFSNDERSGSRSRRNLSRDPHRN</sequence>
<protein>
    <recommendedName>
        <fullName evidence="4">Uncharacterized AAA domain-containing protein ycf46</fullName>
    </recommendedName>
</protein>
<keyword evidence="2" id="KW-0067">ATP-binding</keyword>
<dbReference type="InterPro" id="IPR027417">
    <property type="entry name" value="P-loop_NTPase"/>
</dbReference>
<organism evidence="7 8">
    <name type="scientific">Gimesia maris</name>
    <dbReference type="NCBI Taxonomy" id="122"/>
    <lineage>
        <taxon>Bacteria</taxon>
        <taxon>Pseudomonadati</taxon>
        <taxon>Planctomycetota</taxon>
        <taxon>Planctomycetia</taxon>
        <taxon>Planctomycetales</taxon>
        <taxon>Planctomycetaceae</taxon>
        <taxon>Gimesia</taxon>
    </lineage>
</organism>
<dbReference type="InterPro" id="IPR003959">
    <property type="entry name" value="ATPase_AAA_core"/>
</dbReference>
<comment type="similarity">
    <text evidence="3">Belongs to the AAA ATPase family. Highly divergent.</text>
</comment>
<dbReference type="InterPro" id="IPR003593">
    <property type="entry name" value="AAA+_ATPase"/>
</dbReference>
<evidence type="ECO:0000256" key="1">
    <source>
        <dbReference type="ARBA" id="ARBA00022741"/>
    </source>
</evidence>
<dbReference type="PANTHER" id="PTHR42960:SF1">
    <property type="entry name" value="YCF46 PROTEIN"/>
    <property type="match status" value="1"/>
</dbReference>
<dbReference type="Pfam" id="PF00004">
    <property type="entry name" value="AAA"/>
    <property type="match status" value="1"/>
</dbReference>
<dbReference type="AlphaFoldDB" id="A0A3D3QYI2"/>
<evidence type="ECO:0000256" key="5">
    <source>
        <dbReference type="SAM" id="MobiDB-lite"/>
    </source>
</evidence>
<gene>
    <name evidence="7" type="ORF">DIT97_00070</name>
</gene>
<dbReference type="SMART" id="SM00382">
    <property type="entry name" value="AAA"/>
    <property type="match status" value="1"/>
</dbReference>
<dbReference type="RefSeq" id="WP_155366744.1">
    <property type="nucleotide sequence ID" value="NZ_CAXAST010000012.1"/>
</dbReference>
<dbReference type="SUPFAM" id="SSF52540">
    <property type="entry name" value="P-loop containing nucleoside triphosphate hydrolases"/>
    <property type="match status" value="1"/>
</dbReference>
<feature type="region of interest" description="Disordered" evidence="5">
    <location>
        <begin position="475"/>
        <end position="498"/>
    </location>
</feature>
<keyword evidence="1" id="KW-0547">Nucleotide-binding</keyword>
<proteinExistence type="inferred from homology"/>
<evidence type="ECO:0000313" key="8">
    <source>
        <dbReference type="Proteomes" id="UP000263642"/>
    </source>
</evidence>
<evidence type="ECO:0000256" key="2">
    <source>
        <dbReference type="ARBA" id="ARBA00022840"/>
    </source>
</evidence>
<accession>A0A3D3QYI2</accession>
<dbReference type="GO" id="GO:0016887">
    <property type="term" value="F:ATP hydrolysis activity"/>
    <property type="evidence" value="ECO:0007669"/>
    <property type="project" value="InterPro"/>
</dbReference>
<comment type="caution">
    <text evidence="7">The sequence shown here is derived from an EMBL/GenBank/DDBJ whole genome shotgun (WGS) entry which is preliminary data.</text>
</comment>
<dbReference type="Proteomes" id="UP000263642">
    <property type="component" value="Unassembled WGS sequence"/>
</dbReference>
<evidence type="ECO:0000256" key="4">
    <source>
        <dbReference type="ARBA" id="ARBA00040480"/>
    </source>
</evidence>
<reference evidence="7 8" key="1">
    <citation type="journal article" date="2018" name="Nat. Biotechnol.">
        <title>A standardized bacterial taxonomy based on genome phylogeny substantially revises the tree of life.</title>
        <authorList>
            <person name="Parks D.H."/>
            <person name="Chuvochina M."/>
            <person name="Waite D.W."/>
            <person name="Rinke C."/>
            <person name="Skarshewski A."/>
            <person name="Chaumeil P.A."/>
            <person name="Hugenholtz P."/>
        </authorList>
    </citation>
    <scope>NUCLEOTIDE SEQUENCE [LARGE SCALE GENOMIC DNA]</scope>
    <source>
        <strain evidence="7">UBA9375</strain>
    </source>
</reference>
<evidence type="ECO:0000313" key="7">
    <source>
        <dbReference type="EMBL" id="HCO21529.1"/>
    </source>
</evidence>
<evidence type="ECO:0000256" key="3">
    <source>
        <dbReference type="ARBA" id="ARBA00038088"/>
    </source>
</evidence>
<dbReference type="PANTHER" id="PTHR42960">
    <property type="entry name" value="YCF46 PROTEIN"/>
    <property type="match status" value="1"/>
</dbReference>
<name>A0A3D3QYI2_9PLAN</name>
<dbReference type="GO" id="GO:0005524">
    <property type="term" value="F:ATP binding"/>
    <property type="evidence" value="ECO:0007669"/>
    <property type="project" value="UniProtKB-KW"/>
</dbReference>
<feature type="domain" description="AAA+ ATPase" evidence="6">
    <location>
        <begin position="254"/>
        <end position="391"/>
    </location>
</feature>
<dbReference type="InterPro" id="IPR052381">
    <property type="entry name" value="AAA_domain_protein"/>
</dbReference>
<dbReference type="EMBL" id="DQAY01000002">
    <property type="protein sequence ID" value="HCO21529.1"/>
    <property type="molecule type" value="Genomic_DNA"/>
</dbReference>